<dbReference type="OrthoDB" id="1732493at2759"/>
<accession>A0A8J2J6G6</accession>
<proteinExistence type="predicted"/>
<evidence type="ECO:0000313" key="3">
    <source>
        <dbReference type="Proteomes" id="UP000708208"/>
    </source>
</evidence>
<dbReference type="AlphaFoldDB" id="A0A8J2J6G6"/>
<feature type="region of interest" description="Disordered" evidence="1">
    <location>
        <begin position="49"/>
        <end position="76"/>
    </location>
</feature>
<feature type="non-terminal residue" evidence="2">
    <location>
        <position position="1"/>
    </location>
</feature>
<comment type="caution">
    <text evidence="2">The sequence shown here is derived from an EMBL/GenBank/DDBJ whole genome shotgun (WGS) entry which is preliminary data.</text>
</comment>
<evidence type="ECO:0000313" key="2">
    <source>
        <dbReference type="EMBL" id="CAG7660990.1"/>
    </source>
</evidence>
<keyword evidence="3" id="KW-1185">Reference proteome</keyword>
<evidence type="ECO:0000256" key="1">
    <source>
        <dbReference type="SAM" id="MobiDB-lite"/>
    </source>
</evidence>
<dbReference type="EMBL" id="CAJVCH010007533">
    <property type="protein sequence ID" value="CAG7660990.1"/>
    <property type="molecule type" value="Genomic_DNA"/>
</dbReference>
<protein>
    <submittedName>
        <fullName evidence="2">Uncharacterized protein</fullName>
    </submittedName>
</protein>
<gene>
    <name evidence="2" type="ORF">AFUS01_LOCUS1360</name>
</gene>
<organism evidence="2 3">
    <name type="scientific">Allacma fusca</name>
    <dbReference type="NCBI Taxonomy" id="39272"/>
    <lineage>
        <taxon>Eukaryota</taxon>
        <taxon>Metazoa</taxon>
        <taxon>Ecdysozoa</taxon>
        <taxon>Arthropoda</taxon>
        <taxon>Hexapoda</taxon>
        <taxon>Collembola</taxon>
        <taxon>Symphypleona</taxon>
        <taxon>Sminthuridae</taxon>
        <taxon>Allacma</taxon>
    </lineage>
</organism>
<reference evidence="2" key="1">
    <citation type="submission" date="2021-06" db="EMBL/GenBank/DDBJ databases">
        <authorList>
            <person name="Hodson N. C."/>
            <person name="Mongue J. A."/>
            <person name="Jaron S. K."/>
        </authorList>
    </citation>
    <scope>NUCLEOTIDE SEQUENCE</scope>
</reference>
<sequence length="76" mass="8547">ISKEEEEVGNKFRCNGYSEEFLDRIEPNGNILRAKQHSSTSDALIEMYNRDSNRSSSRGDGVCAEDETNSLTLTQC</sequence>
<dbReference type="Proteomes" id="UP000708208">
    <property type="component" value="Unassembled WGS sequence"/>
</dbReference>
<name>A0A8J2J6G6_9HEXA</name>